<dbReference type="InterPro" id="IPR007696">
    <property type="entry name" value="DNA_mismatch_repair_MutS_core"/>
</dbReference>
<proteinExistence type="inferred from homology"/>
<dbReference type="Gene3D" id="3.40.1170.10">
    <property type="entry name" value="DNA repair protein MutS, domain I"/>
    <property type="match status" value="1"/>
</dbReference>
<keyword evidence="8" id="KW-0539">Nucleus</keyword>
<dbReference type="InterPro" id="IPR007861">
    <property type="entry name" value="DNA_mismatch_repair_MutS_clamp"/>
</dbReference>
<evidence type="ECO:0000256" key="4">
    <source>
        <dbReference type="ARBA" id="ARBA00022763"/>
    </source>
</evidence>
<evidence type="ECO:0000256" key="9">
    <source>
        <dbReference type="PIRNR" id="PIRNR037677"/>
    </source>
</evidence>
<dbReference type="FunFam" id="3.40.50.300:FF:002130">
    <property type="entry name" value="DNA mismatch repair protein MSH3"/>
    <property type="match status" value="1"/>
</dbReference>
<gene>
    <name evidence="13" type="primary">MSH3</name>
    <name evidence="13" type="ORF">AXF42_Ash020785</name>
</gene>
<evidence type="ECO:0000256" key="2">
    <source>
        <dbReference type="ARBA" id="ARBA00007094"/>
    </source>
</evidence>
<dbReference type="InterPro" id="IPR036187">
    <property type="entry name" value="DNA_mismatch_repair_MutS_sf"/>
</dbReference>
<comment type="subcellular location">
    <subcellularLocation>
        <location evidence="1">Nucleus</location>
    </subcellularLocation>
</comment>
<keyword evidence="3 9" id="KW-0547">Nucleotide-binding</keyword>
<evidence type="ECO:0000256" key="5">
    <source>
        <dbReference type="ARBA" id="ARBA00022840"/>
    </source>
</evidence>
<dbReference type="GO" id="GO:0030983">
    <property type="term" value="F:mismatched DNA binding"/>
    <property type="evidence" value="ECO:0007669"/>
    <property type="project" value="UniProtKB-UniRule"/>
</dbReference>
<dbReference type="SUPFAM" id="SSF52540">
    <property type="entry name" value="P-loop containing nucleoside triphosphate hydrolases"/>
    <property type="match status" value="1"/>
</dbReference>
<dbReference type="GO" id="GO:0005524">
    <property type="term" value="F:ATP binding"/>
    <property type="evidence" value="ECO:0007669"/>
    <property type="project" value="UniProtKB-UniRule"/>
</dbReference>
<dbReference type="Pfam" id="PF00488">
    <property type="entry name" value="MutS_V"/>
    <property type="match status" value="1"/>
</dbReference>
<dbReference type="SUPFAM" id="SSF53150">
    <property type="entry name" value="DNA repair protein MutS, domain II"/>
    <property type="match status" value="1"/>
</dbReference>
<accession>A0A2I0AR37</accession>
<dbReference type="SMART" id="SM00533">
    <property type="entry name" value="MUTSd"/>
    <property type="match status" value="1"/>
</dbReference>
<organism evidence="13 14">
    <name type="scientific">Apostasia shenzhenica</name>
    <dbReference type="NCBI Taxonomy" id="1088818"/>
    <lineage>
        <taxon>Eukaryota</taxon>
        <taxon>Viridiplantae</taxon>
        <taxon>Streptophyta</taxon>
        <taxon>Embryophyta</taxon>
        <taxon>Tracheophyta</taxon>
        <taxon>Spermatophyta</taxon>
        <taxon>Magnoliopsida</taxon>
        <taxon>Liliopsida</taxon>
        <taxon>Asparagales</taxon>
        <taxon>Orchidaceae</taxon>
        <taxon>Apostasioideae</taxon>
        <taxon>Apostasia</taxon>
    </lineage>
</organism>
<dbReference type="InterPro" id="IPR036678">
    <property type="entry name" value="MutS_con_dom_sf"/>
</dbReference>
<dbReference type="FunFam" id="3.40.1170.10:FF:000004">
    <property type="entry name" value="DNA mismatch repair protein"/>
    <property type="match status" value="1"/>
</dbReference>
<evidence type="ECO:0000256" key="6">
    <source>
        <dbReference type="ARBA" id="ARBA00023125"/>
    </source>
</evidence>
<evidence type="ECO:0000259" key="12">
    <source>
        <dbReference type="PROSITE" id="PS00486"/>
    </source>
</evidence>
<dbReference type="InterPro" id="IPR027417">
    <property type="entry name" value="P-loop_NTPase"/>
</dbReference>
<keyword evidence="4 9" id="KW-0227">DNA damage</keyword>
<dbReference type="EMBL" id="KZ451958">
    <property type="protein sequence ID" value="PKA58023.1"/>
    <property type="molecule type" value="Genomic_DNA"/>
</dbReference>
<evidence type="ECO:0000313" key="13">
    <source>
        <dbReference type="EMBL" id="PKA58023.1"/>
    </source>
</evidence>
<dbReference type="InterPro" id="IPR007860">
    <property type="entry name" value="DNA_mmatch_repair_MutS_con_dom"/>
</dbReference>
<dbReference type="GO" id="GO:0140664">
    <property type="term" value="F:ATP-dependent DNA damage sensor activity"/>
    <property type="evidence" value="ECO:0007669"/>
    <property type="project" value="InterPro"/>
</dbReference>
<dbReference type="Pfam" id="PF05188">
    <property type="entry name" value="MutS_II"/>
    <property type="match status" value="1"/>
</dbReference>
<dbReference type="InterPro" id="IPR016151">
    <property type="entry name" value="DNA_mismatch_repair_MutS_N"/>
</dbReference>
<evidence type="ECO:0000256" key="10">
    <source>
        <dbReference type="RuleBase" id="RU003756"/>
    </source>
</evidence>
<feature type="region of interest" description="Disordered" evidence="11">
    <location>
        <begin position="1"/>
        <end position="108"/>
    </location>
</feature>
<dbReference type="FunFam" id="1.10.1420.10:FF:000004">
    <property type="entry name" value="DNA mismatch repair protein Msh3"/>
    <property type="match status" value="1"/>
</dbReference>
<dbReference type="PANTHER" id="PTHR11361:SF122">
    <property type="entry name" value="DNA MISMATCH REPAIR PROTEIN MSH3"/>
    <property type="match status" value="1"/>
</dbReference>
<dbReference type="Proteomes" id="UP000236161">
    <property type="component" value="Unassembled WGS sequence"/>
</dbReference>
<dbReference type="InterPro" id="IPR007695">
    <property type="entry name" value="DNA_mismatch_repair_MutS-lik_N"/>
</dbReference>
<dbReference type="InterPro" id="IPR000432">
    <property type="entry name" value="DNA_mismatch_repair_MutS_C"/>
</dbReference>
<comment type="similarity">
    <text evidence="2">Belongs to the DNA mismatch repair MutS family. MSH3 subfamily.</text>
</comment>
<keyword evidence="14" id="KW-1185">Reference proteome</keyword>
<feature type="compositionally biased region" description="Polar residues" evidence="11">
    <location>
        <begin position="49"/>
        <end position="72"/>
    </location>
</feature>
<dbReference type="Gene3D" id="3.40.50.300">
    <property type="entry name" value="P-loop containing nucleotide triphosphate hydrolases"/>
    <property type="match status" value="1"/>
</dbReference>
<dbReference type="OrthoDB" id="10252754at2759"/>
<evidence type="ECO:0000313" key="14">
    <source>
        <dbReference type="Proteomes" id="UP000236161"/>
    </source>
</evidence>
<dbReference type="GO" id="GO:0006298">
    <property type="term" value="P:mismatch repair"/>
    <property type="evidence" value="ECO:0007669"/>
    <property type="project" value="InterPro"/>
</dbReference>
<dbReference type="SUPFAM" id="SSF55271">
    <property type="entry name" value="DNA repair protein MutS, domain I"/>
    <property type="match status" value="1"/>
</dbReference>
<dbReference type="Pfam" id="PF05192">
    <property type="entry name" value="MutS_III"/>
    <property type="match status" value="1"/>
</dbReference>
<dbReference type="GO" id="GO:0005634">
    <property type="term" value="C:nucleus"/>
    <property type="evidence" value="ECO:0007669"/>
    <property type="project" value="UniProtKB-SubCell"/>
</dbReference>
<dbReference type="AlphaFoldDB" id="A0A2I0AR37"/>
<dbReference type="Gene3D" id="1.10.1420.10">
    <property type="match status" value="2"/>
</dbReference>
<dbReference type="Gene3D" id="3.30.420.110">
    <property type="entry name" value="MutS, connector domain"/>
    <property type="match status" value="1"/>
</dbReference>
<evidence type="ECO:0000256" key="1">
    <source>
        <dbReference type="ARBA" id="ARBA00004123"/>
    </source>
</evidence>
<evidence type="ECO:0000256" key="7">
    <source>
        <dbReference type="ARBA" id="ARBA00023204"/>
    </source>
</evidence>
<evidence type="ECO:0000256" key="3">
    <source>
        <dbReference type="ARBA" id="ARBA00022741"/>
    </source>
</evidence>
<keyword evidence="7 9" id="KW-0234">DNA repair</keyword>
<dbReference type="InterPro" id="IPR045076">
    <property type="entry name" value="MutS"/>
</dbReference>
<evidence type="ECO:0000256" key="8">
    <source>
        <dbReference type="ARBA" id="ARBA00023242"/>
    </source>
</evidence>
<dbReference type="SUPFAM" id="SSF48334">
    <property type="entry name" value="DNA repair protein MutS, domain III"/>
    <property type="match status" value="1"/>
</dbReference>
<evidence type="ECO:0000256" key="11">
    <source>
        <dbReference type="SAM" id="MobiDB-lite"/>
    </source>
</evidence>
<feature type="compositionally biased region" description="Pro residues" evidence="11">
    <location>
        <begin position="33"/>
        <end position="42"/>
    </location>
</feature>
<name>A0A2I0AR37_9ASPA</name>
<sequence length="1104" mass="120783">MGKLKQQVISRFFTPKQSPQAAPAAAEETSQHSPPPSRPKPSPKIAATVSFSPSTTASKRSRPQSENLTVSSKKPKSSLHEKFVSKLIDPPATSSRSPPQKPLPQRSNSKYTPLEQQVLEVKSQHPDVILMVEVGYRYRFFGKDAEKASQVLGIVAHVDHNFLTASVPTFRLNFHVRRLVCAGYKVGVVKQTETSAMKAHGSNRLGPFTRGLSALYTRSTIEAGEDMGGSGEEGTPGGNYLLCVVEKGLAGDKGSLVDGCYDVKVGIIGVEISTGEVIHGEFNDNVMRSGLEAVLLSLSPAEILLGEPLSSPTKKLLLAYAGPVSNVRVEQASCDCFKDGGPVAEVMSLYEEVADDTQNMKFTETYLELPKEKEISSGIEGLMAMPELAMQAMALTMRYLKKFGLERILCFGASLRPYSTNIEMTLSANTLNQLEVLKNNFSGSVEGSLLHAMDHTCTAFGSRLLKHWVSHPLCDRNSIVARLDAVAEISESIRSSRHSGDIVLTKEISCSLALPEIGSIICQVLQLLAKSPDIQRGITRVFHQTATASEFIGVIEAILVSAKQLRLLCAEDDDNNVTLPVKYVKCALIRKLILTASSSTLISHAAKLLSSLNKEAADEGDMLNVFNISAGQFHEVASGQIAVELAKEKLDSLIIHCRKQLGIRNLNFTSVSGITHLIELSSDARVPSNWVMINSTKKMVRYHPPEVLAALDQLTLAREEFSVICRKTWAKFLTGFSKYYAQFKAAVQALAALDCLHSLAVLSRNHKYVRPTFVSDDEPCQIDINSGCHPILESLLGDNFVPNDTHLHAHGEYCQIITGPNMGGKSCYIRQVALISIMAQVGSFVPAASANLHVLDGIYTRMGASDSIQHGTSTFFEELSEASHIIKCCTSQSLVIIDELGRGTSTHDGVAIAFATLHYLLQQKGCMVLFVTHYPQILDIKNEFEGSVGAYHVSYLASWRSIVESRSEFNVKDVDEPEVTFLYKIVCGASDRSFGLNVARLAQLPRECIKKAVFVSTSLEAGTWLGNQVQCSSRKPSELLKNEYYCSDTDLEDGLFEELAKACCQVLLSIKAAFDCVNEEDFLWGLKNTRELAQMIIGSKSFYP</sequence>
<dbReference type="Pfam" id="PF05190">
    <property type="entry name" value="MutS_IV"/>
    <property type="match status" value="1"/>
</dbReference>
<reference evidence="13 14" key="1">
    <citation type="journal article" date="2017" name="Nature">
        <title>The Apostasia genome and the evolution of orchids.</title>
        <authorList>
            <person name="Zhang G.Q."/>
            <person name="Liu K.W."/>
            <person name="Li Z."/>
            <person name="Lohaus R."/>
            <person name="Hsiao Y.Y."/>
            <person name="Niu S.C."/>
            <person name="Wang J.Y."/>
            <person name="Lin Y.C."/>
            <person name="Xu Q."/>
            <person name="Chen L.J."/>
            <person name="Yoshida K."/>
            <person name="Fujiwara S."/>
            <person name="Wang Z.W."/>
            <person name="Zhang Y.Q."/>
            <person name="Mitsuda N."/>
            <person name="Wang M."/>
            <person name="Liu G.H."/>
            <person name="Pecoraro L."/>
            <person name="Huang H.X."/>
            <person name="Xiao X.J."/>
            <person name="Lin M."/>
            <person name="Wu X.Y."/>
            <person name="Wu W.L."/>
            <person name="Chen Y.Y."/>
            <person name="Chang S.B."/>
            <person name="Sakamoto S."/>
            <person name="Ohme-Takagi M."/>
            <person name="Yagi M."/>
            <person name="Zeng S.J."/>
            <person name="Shen C.Y."/>
            <person name="Yeh C.M."/>
            <person name="Luo Y.B."/>
            <person name="Tsai W.C."/>
            <person name="Van de Peer Y."/>
            <person name="Liu Z.J."/>
        </authorList>
    </citation>
    <scope>NUCLEOTIDE SEQUENCE [LARGE SCALE GENOMIC DNA]</scope>
    <source>
        <strain evidence="14">cv. Shenzhen</strain>
        <tissue evidence="13">Stem</tissue>
    </source>
</reference>
<dbReference type="PANTHER" id="PTHR11361">
    <property type="entry name" value="DNA MISMATCH REPAIR PROTEIN MUTS FAMILY MEMBER"/>
    <property type="match status" value="1"/>
</dbReference>
<comment type="function">
    <text evidence="9 10">Component of the post-replicative DNA mismatch repair system (MMR).</text>
</comment>
<dbReference type="Pfam" id="PF01624">
    <property type="entry name" value="MutS_I"/>
    <property type="match status" value="1"/>
</dbReference>
<dbReference type="InterPro" id="IPR017261">
    <property type="entry name" value="DNA_mismatch_repair_MutS/MSH"/>
</dbReference>
<protein>
    <recommendedName>
        <fullName evidence="9">DNA mismatch repair protein</fullName>
    </recommendedName>
</protein>
<dbReference type="PIRSF" id="PIRSF037677">
    <property type="entry name" value="DNA_mis_repair_Msh6"/>
    <property type="match status" value="1"/>
</dbReference>
<dbReference type="STRING" id="1088818.A0A2I0AR37"/>
<feature type="domain" description="DNA mismatch repair proteins mutS family" evidence="12">
    <location>
        <begin position="893"/>
        <end position="909"/>
    </location>
</feature>
<dbReference type="GO" id="GO:0006312">
    <property type="term" value="P:mitotic recombination"/>
    <property type="evidence" value="ECO:0007669"/>
    <property type="project" value="TreeGrafter"/>
</dbReference>
<feature type="compositionally biased region" description="Low complexity" evidence="11">
    <location>
        <begin position="14"/>
        <end position="28"/>
    </location>
</feature>
<keyword evidence="5 9" id="KW-0067">ATP-binding</keyword>
<dbReference type="FunFam" id="3.30.420.110:FF:000010">
    <property type="entry name" value="DNA mismatch repair protein"/>
    <property type="match status" value="1"/>
</dbReference>
<dbReference type="PROSITE" id="PS00486">
    <property type="entry name" value="DNA_MISMATCH_REPAIR_2"/>
    <property type="match status" value="1"/>
</dbReference>
<keyword evidence="6 9" id="KW-0238">DNA-binding</keyword>
<dbReference type="SMART" id="SM00534">
    <property type="entry name" value="MUTSac"/>
    <property type="match status" value="1"/>
</dbReference>